<evidence type="ECO:0000313" key="3">
    <source>
        <dbReference type="Proteomes" id="UP000075398"/>
    </source>
</evidence>
<organism evidence="2 3">
    <name type="scientific">Candidatus Methanofastidiosum methylothiophilum</name>
    <dbReference type="NCBI Taxonomy" id="1705564"/>
    <lineage>
        <taxon>Archaea</taxon>
        <taxon>Methanobacteriati</taxon>
        <taxon>Methanobacteriota</taxon>
        <taxon>Stenosarchaea group</taxon>
        <taxon>Candidatus Methanofastidiosia</taxon>
        <taxon>Candidatus Methanofastidiosales</taxon>
        <taxon>Candidatus Methanofastidiosaceae</taxon>
        <taxon>Candidatus Methanofastidiosum</taxon>
    </lineage>
</organism>
<evidence type="ECO:0000313" key="2">
    <source>
        <dbReference type="EMBL" id="KYC53832.1"/>
    </source>
</evidence>
<comment type="caution">
    <text evidence="2">The sequence shown here is derived from an EMBL/GenBank/DDBJ whole genome shotgun (WGS) entry which is preliminary data.</text>
</comment>
<name>A0A150J9A7_9EURY</name>
<reference evidence="2 3" key="1">
    <citation type="journal article" date="2016" name="ISME J.">
        <title>Chasing the elusive Euryarchaeota class WSA2: genomes reveal a uniquely fastidious methyl-reducing methanogen.</title>
        <authorList>
            <person name="Nobu M.K."/>
            <person name="Narihiro T."/>
            <person name="Kuroda K."/>
            <person name="Mei R."/>
            <person name="Liu W.T."/>
        </authorList>
    </citation>
    <scope>NUCLEOTIDE SEQUENCE [LARGE SCALE GENOMIC DNA]</scope>
    <source>
        <strain evidence="2">U1lsi0528_Bin055</strain>
    </source>
</reference>
<dbReference type="AlphaFoldDB" id="A0A150J9A7"/>
<protein>
    <submittedName>
        <fullName evidence="2">Uncharacterized protein</fullName>
    </submittedName>
</protein>
<sequence length="134" mass="15360">MGRKKKGGAETAIMSARVPVDLLKKAEELGLNKSEIVRKALYDNLTISAEKEYLRIQIDYHYKEIEDLSKRLDDLEKVESKADKELWTTCIERIRSRYLATGNIDGEMVVGWSNRLGISVKELENVLANEIEFL</sequence>
<gene>
    <name evidence="2" type="ORF">AMQ22_00031</name>
</gene>
<accession>A0A150J9A7</accession>
<dbReference type="Proteomes" id="UP000075398">
    <property type="component" value="Unassembled WGS sequence"/>
</dbReference>
<keyword evidence="1" id="KW-0175">Coiled coil</keyword>
<evidence type="ECO:0000256" key="1">
    <source>
        <dbReference type="SAM" id="Coils"/>
    </source>
</evidence>
<dbReference type="EMBL" id="LNGC01000001">
    <property type="protein sequence ID" value="KYC53832.1"/>
    <property type="molecule type" value="Genomic_DNA"/>
</dbReference>
<feature type="coiled-coil region" evidence="1">
    <location>
        <begin position="58"/>
        <end position="85"/>
    </location>
</feature>
<proteinExistence type="predicted"/>